<evidence type="ECO:0008006" key="10">
    <source>
        <dbReference type="Google" id="ProtNLM"/>
    </source>
</evidence>
<dbReference type="OrthoDB" id="10513728at2759"/>
<dbReference type="InterPro" id="IPR021640">
    <property type="entry name" value="Mediator_Med28"/>
</dbReference>
<evidence type="ECO:0000256" key="3">
    <source>
        <dbReference type="ARBA" id="ARBA00023015"/>
    </source>
</evidence>
<accession>A0A2V3J1W5</accession>
<comment type="subcellular location">
    <subcellularLocation>
        <location evidence="1">Nucleus</location>
    </subcellularLocation>
</comment>
<reference evidence="8 9" key="1">
    <citation type="journal article" date="2018" name="Mol. Biol. Evol.">
        <title>Analysis of the draft genome of the red seaweed Gracilariopsis chorda provides insights into genome size evolution in Rhodophyta.</title>
        <authorList>
            <person name="Lee J."/>
            <person name="Yang E.C."/>
            <person name="Graf L."/>
            <person name="Yang J.H."/>
            <person name="Qiu H."/>
            <person name="Zel Zion U."/>
            <person name="Chan C.X."/>
            <person name="Stephens T.G."/>
            <person name="Weber A.P.M."/>
            <person name="Boo G.H."/>
            <person name="Boo S.M."/>
            <person name="Kim K.M."/>
            <person name="Shin Y."/>
            <person name="Jung M."/>
            <person name="Lee S.J."/>
            <person name="Yim H.S."/>
            <person name="Lee J.H."/>
            <person name="Bhattacharya D."/>
            <person name="Yoon H.S."/>
        </authorList>
    </citation>
    <scope>NUCLEOTIDE SEQUENCE [LARGE SCALE GENOMIC DNA]</scope>
    <source>
        <strain evidence="8 9">SKKU-2015</strain>
        <tissue evidence="8">Whole body</tissue>
    </source>
</reference>
<dbReference type="Proteomes" id="UP000247409">
    <property type="component" value="Unassembled WGS sequence"/>
</dbReference>
<feature type="coiled-coil region" evidence="7">
    <location>
        <begin position="72"/>
        <end position="113"/>
    </location>
</feature>
<evidence type="ECO:0000256" key="5">
    <source>
        <dbReference type="ARBA" id="ARBA00023163"/>
    </source>
</evidence>
<comment type="similarity">
    <text evidence="2">Belongs to the Mediator complex subunit 28 family.</text>
</comment>
<dbReference type="Pfam" id="PF11594">
    <property type="entry name" value="Med28"/>
    <property type="match status" value="1"/>
</dbReference>
<comment type="caution">
    <text evidence="8">The sequence shown here is derived from an EMBL/GenBank/DDBJ whole genome shotgun (WGS) entry which is preliminary data.</text>
</comment>
<keyword evidence="5" id="KW-0804">Transcription</keyword>
<dbReference type="GO" id="GO:0005634">
    <property type="term" value="C:nucleus"/>
    <property type="evidence" value="ECO:0007669"/>
    <property type="project" value="UniProtKB-SubCell"/>
</dbReference>
<evidence type="ECO:0000256" key="7">
    <source>
        <dbReference type="SAM" id="Coils"/>
    </source>
</evidence>
<evidence type="ECO:0000256" key="6">
    <source>
        <dbReference type="ARBA" id="ARBA00023242"/>
    </source>
</evidence>
<evidence type="ECO:0000313" key="9">
    <source>
        <dbReference type="Proteomes" id="UP000247409"/>
    </source>
</evidence>
<keyword evidence="3" id="KW-0805">Transcription regulation</keyword>
<protein>
    <recommendedName>
        <fullName evidence="10">Mediator of RNA polymerase II transcription subunit 21</fullName>
    </recommendedName>
</protein>
<sequence>MTSRVDQIALHVRKLAQATGVKAHKDDNGKQPFLDGVTSDLDIEALAKSLLDVSKDLDLYLQTLLDPPDLPIASLKSDIAKLQQEMKEKDELLEKCLELVRKTESTFRQLKNRHMGHIYNM</sequence>
<dbReference type="EMBL" id="NBIV01000014">
    <property type="protein sequence ID" value="PXF48335.1"/>
    <property type="molecule type" value="Genomic_DNA"/>
</dbReference>
<gene>
    <name evidence="8" type="ORF">BWQ96_01795</name>
</gene>
<name>A0A2V3J1W5_9FLOR</name>
<evidence type="ECO:0000256" key="1">
    <source>
        <dbReference type="ARBA" id="ARBA00004123"/>
    </source>
</evidence>
<proteinExistence type="inferred from homology"/>
<keyword evidence="6" id="KW-0539">Nucleus</keyword>
<evidence type="ECO:0000313" key="8">
    <source>
        <dbReference type="EMBL" id="PXF48335.1"/>
    </source>
</evidence>
<keyword evidence="4 7" id="KW-0175">Coiled coil</keyword>
<evidence type="ECO:0000256" key="4">
    <source>
        <dbReference type="ARBA" id="ARBA00023054"/>
    </source>
</evidence>
<organism evidence="8 9">
    <name type="scientific">Gracilariopsis chorda</name>
    <dbReference type="NCBI Taxonomy" id="448386"/>
    <lineage>
        <taxon>Eukaryota</taxon>
        <taxon>Rhodophyta</taxon>
        <taxon>Florideophyceae</taxon>
        <taxon>Rhodymeniophycidae</taxon>
        <taxon>Gracilariales</taxon>
        <taxon>Gracilariaceae</taxon>
        <taxon>Gracilariopsis</taxon>
    </lineage>
</organism>
<dbReference type="AlphaFoldDB" id="A0A2V3J1W5"/>
<evidence type="ECO:0000256" key="2">
    <source>
        <dbReference type="ARBA" id="ARBA00005571"/>
    </source>
</evidence>
<keyword evidence="9" id="KW-1185">Reference proteome</keyword>